<dbReference type="PRINTS" id="PR00455">
    <property type="entry name" value="HTHTETR"/>
</dbReference>
<dbReference type="InterPro" id="IPR050109">
    <property type="entry name" value="HTH-type_TetR-like_transc_reg"/>
</dbReference>
<proteinExistence type="predicted"/>
<reference evidence="6 7" key="1">
    <citation type="journal article" date="2019" name="Int. J. Syst. Evol. Microbiol.">
        <title>The Global Catalogue of Microorganisms (GCM) 10K type strain sequencing project: providing services to taxonomists for standard genome sequencing and annotation.</title>
        <authorList>
            <consortium name="The Broad Institute Genomics Platform"/>
            <consortium name="The Broad Institute Genome Sequencing Center for Infectious Disease"/>
            <person name="Wu L."/>
            <person name="Ma J."/>
        </authorList>
    </citation>
    <scope>NUCLEOTIDE SEQUENCE [LARGE SCALE GENOMIC DNA]</scope>
    <source>
        <strain evidence="6 7">JCM 14924</strain>
    </source>
</reference>
<dbReference type="InterPro" id="IPR009057">
    <property type="entry name" value="Homeodomain-like_sf"/>
</dbReference>
<keyword evidence="2 4" id="KW-0238">DNA-binding</keyword>
<dbReference type="PANTHER" id="PTHR30055">
    <property type="entry name" value="HTH-TYPE TRANSCRIPTIONAL REGULATOR RUTR"/>
    <property type="match status" value="1"/>
</dbReference>
<evidence type="ECO:0000259" key="5">
    <source>
        <dbReference type="PROSITE" id="PS50977"/>
    </source>
</evidence>
<dbReference type="SUPFAM" id="SSF48498">
    <property type="entry name" value="Tetracyclin repressor-like, C-terminal domain"/>
    <property type="match status" value="1"/>
</dbReference>
<dbReference type="Gene3D" id="1.10.357.10">
    <property type="entry name" value="Tetracycline Repressor, domain 2"/>
    <property type="match status" value="1"/>
</dbReference>
<evidence type="ECO:0000256" key="4">
    <source>
        <dbReference type="PROSITE-ProRule" id="PRU00335"/>
    </source>
</evidence>
<name>A0ABN1ZJM5_9ACTN</name>
<sequence>MTNTERAARTRANLVLAAARRFDRHGYDGTALNHICAGAGVTLGALTFHFRSKAALASAVVDEGVRALQRIRTARPDTGRPLHDLTVLVLQVAGALQHDVLPRAATRLVEEGHVDSGWPGIWRAEVLRLLERAFVTGDLAPDVRPAAAAHLVMHVVEGAAHEARRAEAGGVWVASDVAEVWHAALGGLAAHPR</sequence>
<gene>
    <name evidence="6" type="ORF">GCM10009787_77310</name>
</gene>
<dbReference type="SUPFAM" id="SSF46689">
    <property type="entry name" value="Homeodomain-like"/>
    <property type="match status" value="1"/>
</dbReference>
<dbReference type="Pfam" id="PF00440">
    <property type="entry name" value="TetR_N"/>
    <property type="match status" value="1"/>
</dbReference>
<evidence type="ECO:0000256" key="2">
    <source>
        <dbReference type="ARBA" id="ARBA00023125"/>
    </source>
</evidence>
<protein>
    <submittedName>
        <fullName evidence="6">ScbR family autoregulator-binding transcription factor</fullName>
    </submittedName>
</protein>
<dbReference type="InterPro" id="IPR001647">
    <property type="entry name" value="HTH_TetR"/>
</dbReference>
<dbReference type="InterPro" id="IPR036271">
    <property type="entry name" value="Tet_transcr_reg_TetR-rel_C_sf"/>
</dbReference>
<evidence type="ECO:0000256" key="3">
    <source>
        <dbReference type="ARBA" id="ARBA00023163"/>
    </source>
</evidence>
<dbReference type="EMBL" id="BAAAOQ010000043">
    <property type="protein sequence ID" value="GAA1500131.1"/>
    <property type="molecule type" value="Genomic_DNA"/>
</dbReference>
<keyword evidence="1" id="KW-0805">Transcription regulation</keyword>
<evidence type="ECO:0000313" key="6">
    <source>
        <dbReference type="EMBL" id="GAA1500131.1"/>
    </source>
</evidence>
<accession>A0ABN1ZJM5</accession>
<feature type="DNA-binding region" description="H-T-H motif" evidence="4">
    <location>
        <begin position="31"/>
        <end position="50"/>
    </location>
</feature>
<comment type="caution">
    <text evidence="6">The sequence shown here is derived from an EMBL/GenBank/DDBJ whole genome shotgun (WGS) entry which is preliminary data.</text>
</comment>
<dbReference type="RefSeq" id="WP_079081437.1">
    <property type="nucleotide sequence ID" value="NZ_BAAAOQ010000043.1"/>
</dbReference>
<evidence type="ECO:0000313" key="7">
    <source>
        <dbReference type="Proteomes" id="UP001501391"/>
    </source>
</evidence>
<keyword evidence="3" id="KW-0804">Transcription</keyword>
<keyword evidence="7" id="KW-1185">Reference proteome</keyword>
<feature type="domain" description="HTH tetR-type" evidence="5">
    <location>
        <begin position="8"/>
        <end position="68"/>
    </location>
</feature>
<organism evidence="6 7">
    <name type="scientific">Streptomyces bangladeshensis</name>
    <dbReference type="NCBI Taxonomy" id="295352"/>
    <lineage>
        <taxon>Bacteria</taxon>
        <taxon>Bacillati</taxon>
        <taxon>Actinomycetota</taxon>
        <taxon>Actinomycetes</taxon>
        <taxon>Kitasatosporales</taxon>
        <taxon>Streptomycetaceae</taxon>
        <taxon>Streptomyces</taxon>
    </lineage>
</organism>
<evidence type="ECO:0000256" key="1">
    <source>
        <dbReference type="ARBA" id="ARBA00023015"/>
    </source>
</evidence>
<dbReference type="PROSITE" id="PS50977">
    <property type="entry name" value="HTH_TETR_2"/>
    <property type="match status" value="1"/>
</dbReference>
<dbReference type="PANTHER" id="PTHR30055:SF234">
    <property type="entry name" value="HTH-TYPE TRANSCRIPTIONAL REGULATOR BETI"/>
    <property type="match status" value="1"/>
</dbReference>
<dbReference type="Proteomes" id="UP001501391">
    <property type="component" value="Unassembled WGS sequence"/>
</dbReference>